<evidence type="ECO:0000256" key="4">
    <source>
        <dbReference type="PIRSR" id="PIRSR005739-1"/>
    </source>
</evidence>
<dbReference type="Gene3D" id="1.10.10.10">
    <property type="entry name" value="Winged helix-like DNA-binding domain superfamily/Winged helix DNA-binding domain"/>
    <property type="match status" value="1"/>
</dbReference>
<dbReference type="GO" id="GO:0046983">
    <property type="term" value="F:protein dimerization activity"/>
    <property type="evidence" value="ECO:0007669"/>
    <property type="project" value="InterPro"/>
</dbReference>
<dbReference type="RefSeq" id="WP_203949143.1">
    <property type="nucleotide sequence ID" value="NZ_BOOR01000077.1"/>
</dbReference>
<evidence type="ECO:0000259" key="6">
    <source>
        <dbReference type="Pfam" id="PF08100"/>
    </source>
</evidence>
<name>A0A8J3Y1K7_9ACTN</name>
<dbReference type="SUPFAM" id="SSF46785">
    <property type="entry name" value="Winged helix' DNA-binding domain"/>
    <property type="match status" value="1"/>
</dbReference>
<proteinExistence type="predicted"/>
<dbReference type="EMBL" id="BOOR01000077">
    <property type="protein sequence ID" value="GII59065.1"/>
    <property type="molecule type" value="Genomic_DNA"/>
</dbReference>
<dbReference type="PIRSF" id="PIRSF005739">
    <property type="entry name" value="O-mtase"/>
    <property type="match status" value="1"/>
</dbReference>
<evidence type="ECO:0000256" key="2">
    <source>
        <dbReference type="ARBA" id="ARBA00022679"/>
    </source>
</evidence>
<feature type="active site" description="Proton acceptor" evidence="4">
    <location>
        <position position="247"/>
    </location>
</feature>
<dbReference type="Gene3D" id="3.40.50.150">
    <property type="entry name" value="Vaccinia Virus protein VP39"/>
    <property type="match status" value="1"/>
</dbReference>
<dbReference type="GO" id="GO:0008171">
    <property type="term" value="F:O-methyltransferase activity"/>
    <property type="evidence" value="ECO:0007669"/>
    <property type="project" value="InterPro"/>
</dbReference>
<keyword evidence="8" id="KW-1185">Reference proteome</keyword>
<dbReference type="InterPro" id="IPR012967">
    <property type="entry name" value="COMT_dimerisation"/>
</dbReference>
<dbReference type="GO" id="GO:0032259">
    <property type="term" value="P:methylation"/>
    <property type="evidence" value="ECO:0007669"/>
    <property type="project" value="UniProtKB-KW"/>
</dbReference>
<evidence type="ECO:0000313" key="8">
    <source>
        <dbReference type="Proteomes" id="UP000605992"/>
    </source>
</evidence>
<evidence type="ECO:0000259" key="5">
    <source>
        <dbReference type="Pfam" id="PF00891"/>
    </source>
</evidence>
<dbReference type="Pfam" id="PF08100">
    <property type="entry name" value="Dimerisation"/>
    <property type="match status" value="1"/>
</dbReference>
<dbReference type="InterPro" id="IPR036388">
    <property type="entry name" value="WH-like_DNA-bd_sf"/>
</dbReference>
<dbReference type="Proteomes" id="UP000605992">
    <property type="component" value="Unassembled WGS sequence"/>
</dbReference>
<gene>
    <name evidence="7" type="ORF">Pth03_74540</name>
</gene>
<keyword evidence="1 7" id="KW-0489">Methyltransferase</keyword>
<evidence type="ECO:0000256" key="3">
    <source>
        <dbReference type="ARBA" id="ARBA00022691"/>
    </source>
</evidence>
<protein>
    <submittedName>
        <fullName evidence="7">Methyltransferase</fullName>
    </submittedName>
</protein>
<feature type="domain" description="O-methyltransferase C-terminal" evidence="5">
    <location>
        <begin position="118"/>
        <end position="316"/>
    </location>
</feature>
<dbReference type="InterPro" id="IPR016461">
    <property type="entry name" value="COMT-like"/>
</dbReference>
<evidence type="ECO:0000256" key="1">
    <source>
        <dbReference type="ARBA" id="ARBA00022603"/>
    </source>
</evidence>
<dbReference type="CDD" id="cd02440">
    <property type="entry name" value="AdoMet_MTases"/>
    <property type="match status" value="1"/>
</dbReference>
<dbReference type="Gene3D" id="1.10.287.1350">
    <property type="match status" value="1"/>
</dbReference>
<keyword evidence="2" id="KW-0808">Transferase</keyword>
<dbReference type="InterPro" id="IPR036390">
    <property type="entry name" value="WH_DNA-bd_sf"/>
</dbReference>
<keyword evidence="3" id="KW-0949">S-adenosyl-L-methionine</keyword>
<reference evidence="7" key="1">
    <citation type="submission" date="2021-01" db="EMBL/GenBank/DDBJ databases">
        <title>Whole genome shotgun sequence of Planotetraspora thailandica NBRC 104271.</title>
        <authorList>
            <person name="Komaki H."/>
            <person name="Tamura T."/>
        </authorList>
    </citation>
    <scope>NUCLEOTIDE SEQUENCE</scope>
    <source>
        <strain evidence="7">NBRC 104271</strain>
    </source>
</reference>
<dbReference type="InterPro" id="IPR001077">
    <property type="entry name" value="COMT_C"/>
</dbReference>
<accession>A0A8J3Y1K7</accession>
<sequence>MAQDGQRKSVVESADLFAPMALRVAATLGLADLVAEEGATAAELALRAGVDALSLSRLLDHLVTLGAFDHDKESGRYAVTEWGRQLRADDPHPMRFALDLNNTVGRAQLAAVELLHTVTADQAGYTRMYGRDFYTDLAENPALRASFDASMEQRIRGEVAELVHGFDWSRFRRLVDLGGGDGHLLVSVLEAHPHLRGTVLERAETVEAAAARLTASGLGERAEAVRGDFFASVPEGADLFLLSDILHNWPDDKVVTLLQNCAKSMPLDGALVVVETMLDGEPGQPLNTTMDLSMWTFLGGRERTQGNITELAERAGLVLAGKKYLGTWRNLLEFRHA</sequence>
<organism evidence="7 8">
    <name type="scientific">Planotetraspora thailandica</name>
    <dbReference type="NCBI Taxonomy" id="487172"/>
    <lineage>
        <taxon>Bacteria</taxon>
        <taxon>Bacillati</taxon>
        <taxon>Actinomycetota</taxon>
        <taxon>Actinomycetes</taxon>
        <taxon>Streptosporangiales</taxon>
        <taxon>Streptosporangiaceae</taxon>
        <taxon>Planotetraspora</taxon>
    </lineage>
</organism>
<feature type="domain" description="O-methyltransferase dimerisation" evidence="6">
    <location>
        <begin position="17"/>
        <end position="85"/>
    </location>
</feature>
<evidence type="ECO:0000313" key="7">
    <source>
        <dbReference type="EMBL" id="GII59065.1"/>
    </source>
</evidence>
<dbReference type="SUPFAM" id="SSF53335">
    <property type="entry name" value="S-adenosyl-L-methionine-dependent methyltransferases"/>
    <property type="match status" value="1"/>
</dbReference>
<dbReference type="Pfam" id="PF00891">
    <property type="entry name" value="Methyltransf_2"/>
    <property type="match status" value="1"/>
</dbReference>
<dbReference type="AlphaFoldDB" id="A0A8J3Y1K7"/>
<dbReference type="PANTHER" id="PTHR43712:SF2">
    <property type="entry name" value="O-METHYLTRANSFERASE CICE"/>
    <property type="match status" value="1"/>
</dbReference>
<dbReference type="InterPro" id="IPR029063">
    <property type="entry name" value="SAM-dependent_MTases_sf"/>
</dbReference>
<dbReference type="PROSITE" id="PS51683">
    <property type="entry name" value="SAM_OMT_II"/>
    <property type="match status" value="1"/>
</dbReference>
<comment type="caution">
    <text evidence="7">The sequence shown here is derived from an EMBL/GenBank/DDBJ whole genome shotgun (WGS) entry which is preliminary data.</text>
</comment>
<dbReference type="PANTHER" id="PTHR43712">
    <property type="entry name" value="PUTATIVE (AFU_ORTHOLOGUE AFUA_4G14580)-RELATED"/>
    <property type="match status" value="1"/>
</dbReference>